<evidence type="ECO:0000313" key="2">
    <source>
        <dbReference type="Proteomes" id="UP000232412"/>
    </source>
</evidence>
<dbReference type="AlphaFoldDB" id="A0A2H1EEJ5"/>
<organism evidence="1 2">
    <name type="scientific">Nitrosotalea sinensis</name>
    <dbReference type="NCBI Taxonomy" id="1499975"/>
    <lineage>
        <taxon>Archaea</taxon>
        <taxon>Nitrososphaerota</taxon>
        <taxon>Nitrososphaeria</taxon>
        <taxon>Nitrosotaleales</taxon>
        <taxon>Nitrosotaleaceae</taxon>
        <taxon>Nitrosotalea</taxon>
    </lineage>
</organism>
<gene>
    <name evidence="1" type="ORF">NSIN_100015</name>
</gene>
<accession>A0A2H1EEJ5</accession>
<name>A0A2H1EEJ5_9ARCH</name>
<keyword evidence="2" id="KW-1185">Reference proteome</keyword>
<protein>
    <submittedName>
        <fullName evidence="1">Uncharacterized protein</fullName>
    </submittedName>
</protein>
<reference evidence="2" key="1">
    <citation type="submission" date="2016-12" db="EMBL/GenBank/DDBJ databases">
        <authorList>
            <person name="Herbold C."/>
        </authorList>
    </citation>
    <scope>NUCLEOTIDE SEQUENCE [LARGE SCALE GENOMIC DNA]</scope>
</reference>
<proteinExistence type="predicted"/>
<evidence type="ECO:0000313" key="1">
    <source>
        <dbReference type="EMBL" id="SHO43144.1"/>
    </source>
</evidence>
<sequence length="53" mass="6399">MEFKEIYCFNCRKSLGRYNEKYFTDQKMSEIIKANHASHIYEGHEVVIKRITV</sequence>
<dbReference type="EMBL" id="FRFC01000002">
    <property type="protein sequence ID" value="SHO43144.1"/>
    <property type="molecule type" value="Genomic_DNA"/>
</dbReference>
<dbReference type="Proteomes" id="UP000232412">
    <property type="component" value="Unassembled WGS sequence"/>
</dbReference>